<dbReference type="GO" id="GO:0005886">
    <property type="term" value="C:plasma membrane"/>
    <property type="evidence" value="ECO:0007669"/>
    <property type="project" value="UniProtKB-SubCell"/>
</dbReference>
<evidence type="ECO:0000313" key="15">
    <source>
        <dbReference type="EMBL" id="KAB7507088.1"/>
    </source>
</evidence>
<evidence type="ECO:0000256" key="9">
    <source>
        <dbReference type="ARBA" id="ARBA00023170"/>
    </source>
</evidence>
<dbReference type="PRINTS" id="PR00237">
    <property type="entry name" value="GPCRRHODOPSN"/>
</dbReference>
<dbReference type="PANTHER" id="PTHR45695:SF23">
    <property type="entry name" value="GALANIN-LIKE G-PROTEIN COUPLED RECEPTOR NPR-9"/>
    <property type="match status" value="1"/>
</dbReference>
<dbReference type="AlphaFoldDB" id="A0A5N5TLQ4"/>
<keyword evidence="7 13" id="KW-0472">Membrane</keyword>
<dbReference type="GO" id="GO:0004930">
    <property type="term" value="F:G protein-coupled receptor activity"/>
    <property type="evidence" value="ECO:0007669"/>
    <property type="project" value="UniProtKB-KW"/>
</dbReference>
<keyword evidence="9 15" id="KW-0675">Receptor</keyword>
<sequence length="231" mass="26236">MEEEYHHAAFHIGFITTMYFIPLTVIVGLYLMILQRLWSQSAPGGTRSAESLRGKKRVTRMVVIVVVTFIICWLPIQVVLLLKSLDMYDMTTFKVFVQIFGQVLAYMNSCINPILYAFLSEPFRKAFRKVISCGPNRKSTNGRIAYEGAQNSRTADHQRQSIVFTNLQETIKPNNKRGTKEKKDYDEENGSPGNSECHLKLMANQTTTTSFINGSTNEESPSCSRKMLNCV</sequence>
<keyword evidence="3" id="KW-1003">Cell membrane</keyword>
<comment type="caution">
    <text evidence="15">The sequence shown here is derived from an EMBL/GenBank/DDBJ whole genome shotgun (WGS) entry which is preliminary data.</text>
</comment>
<gene>
    <name evidence="15" type="primary">AR</name>
    <name evidence="15" type="ORF">Anas_07740</name>
</gene>
<feature type="transmembrane region" description="Helical" evidence="13">
    <location>
        <begin position="61"/>
        <end position="83"/>
    </location>
</feature>
<keyword evidence="10" id="KW-0325">Glycoprotein</keyword>
<keyword evidence="5 13" id="KW-1133">Transmembrane helix</keyword>
<organism evidence="15 16">
    <name type="scientific">Armadillidium nasatum</name>
    <dbReference type="NCBI Taxonomy" id="96803"/>
    <lineage>
        <taxon>Eukaryota</taxon>
        <taxon>Metazoa</taxon>
        <taxon>Ecdysozoa</taxon>
        <taxon>Arthropoda</taxon>
        <taxon>Crustacea</taxon>
        <taxon>Multicrustacea</taxon>
        <taxon>Malacostraca</taxon>
        <taxon>Eumalacostraca</taxon>
        <taxon>Peracarida</taxon>
        <taxon>Isopoda</taxon>
        <taxon>Oniscidea</taxon>
        <taxon>Crinocheta</taxon>
        <taxon>Armadillidiidae</taxon>
        <taxon>Armadillidium</taxon>
    </lineage>
</organism>
<comment type="similarity">
    <text evidence="2">Belongs to the G-protein coupled receptor 1 family.</text>
</comment>
<keyword evidence="8" id="KW-1015">Disulfide bond</keyword>
<dbReference type="Gene3D" id="1.20.1070.10">
    <property type="entry name" value="Rhodopsin 7-helix transmembrane proteins"/>
    <property type="match status" value="1"/>
</dbReference>
<dbReference type="PROSITE" id="PS50262">
    <property type="entry name" value="G_PROTEIN_RECEP_F1_2"/>
    <property type="match status" value="1"/>
</dbReference>
<dbReference type="PANTHER" id="PTHR45695">
    <property type="entry name" value="LEUCOKININ RECEPTOR-RELATED"/>
    <property type="match status" value="1"/>
</dbReference>
<dbReference type="EMBL" id="SEYY01000511">
    <property type="protein sequence ID" value="KAB7507088.1"/>
    <property type="molecule type" value="Genomic_DNA"/>
</dbReference>
<proteinExistence type="inferred from homology"/>
<feature type="region of interest" description="Disordered" evidence="12">
    <location>
        <begin position="173"/>
        <end position="197"/>
    </location>
</feature>
<keyword evidence="11" id="KW-0807">Transducer</keyword>
<protein>
    <submittedName>
        <fullName evidence="15">Allatostatin-A receptor</fullName>
    </submittedName>
</protein>
<evidence type="ECO:0000256" key="3">
    <source>
        <dbReference type="ARBA" id="ARBA00022475"/>
    </source>
</evidence>
<accession>A0A5N5TLQ4</accession>
<evidence type="ECO:0000256" key="1">
    <source>
        <dbReference type="ARBA" id="ARBA00004651"/>
    </source>
</evidence>
<feature type="domain" description="G-protein coupled receptors family 1 profile" evidence="14">
    <location>
        <begin position="1"/>
        <end position="116"/>
    </location>
</feature>
<dbReference type="OrthoDB" id="2132067at2759"/>
<comment type="subcellular location">
    <subcellularLocation>
        <location evidence="1">Cell membrane</location>
        <topology evidence="1">Multi-pass membrane protein</topology>
    </subcellularLocation>
</comment>
<dbReference type="InterPro" id="IPR000276">
    <property type="entry name" value="GPCR_Rhodpsn"/>
</dbReference>
<evidence type="ECO:0000256" key="8">
    <source>
        <dbReference type="ARBA" id="ARBA00023157"/>
    </source>
</evidence>
<keyword evidence="4 13" id="KW-0812">Transmembrane</keyword>
<feature type="transmembrane region" description="Helical" evidence="13">
    <location>
        <begin position="12"/>
        <end position="33"/>
    </location>
</feature>
<reference evidence="15 16" key="1">
    <citation type="journal article" date="2019" name="PLoS Biol.">
        <title>Sex chromosomes control vertical transmission of feminizing Wolbachia symbionts in an isopod.</title>
        <authorList>
            <person name="Becking T."/>
            <person name="Chebbi M.A."/>
            <person name="Giraud I."/>
            <person name="Moumen B."/>
            <person name="Laverre T."/>
            <person name="Caubet Y."/>
            <person name="Peccoud J."/>
            <person name="Gilbert C."/>
            <person name="Cordaux R."/>
        </authorList>
    </citation>
    <scope>NUCLEOTIDE SEQUENCE [LARGE SCALE GENOMIC DNA]</scope>
    <source>
        <strain evidence="15">ANa2</strain>
        <tissue evidence="15">Whole body excluding digestive tract and cuticle</tissue>
    </source>
</reference>
<keyword evidence="16" id="KW-1185">Reference proteome</keyword>
<evidence type="ECO:0000256" key="5">
    <source>
        <dbReference type="ARBA" id="ARBA00022989"/>
    </source>
</evidence>
<evidence type="ECO:0000256" key="4">
    <source>
        <dbReference type="ARBA" id="ARBA00022692"/>
    </source>
</evidence>
<dbReference type="SUPFAM" id="SSF81321">
    <property type="entry name" value="Family A G protein-coupled receptor-like"/>
    <property type="match status" value="1"/>
</dbReference>
<feature type="transmembrane region" description="Helical" evidence="13">
    <location>
        <begin position="95"/>
        <end position="119"/>
    </location>
</feature>
<evidence type="ECO:0000256" key="10">
    <source>
        <dbReference type="ARBA" id="ARBA00023180"/>
    </source>
</evidence>
<evidence type="ECO:0000256" key="2">
    <source>
        <dbReference type="ARBA" id="ARBA00010663"/>
    </source>
</evidence>
<evidence type="ECO:0000259" key="14">
    <source>
        <dbReference type="PROSITE" id="PS50262"/>
    </source>
</evidence>
<evidence type="ECO:0000256" key="7">
    <source>
        <dbReference type="ARBA" id="ARBA00023136"/>
    </source>
</evidence>
<dbReference type="InterPro" id="IPR017452">
    <property type="entry name" value="GPCR_Rhodpsn_7TM"/>
</dbReference>
<evidence type="ECO:0000256" key="6">
    <source>
        <dbReference type="ARBA" id="ARBA00023040"/>
    </source>
</evidence>
<evidence type="ECO:0000256" key="13">
    <source>
        <dbReference type="SAM" id="Phobius"/>
    </source>
</evidence>
<dbReference type="Pfam" id="PF00001">
    <property type="entry name" value="7tm_1"/>
    <property type="match status" value="1"/>
</dbReference>
<evidence type="ECO:0000256" key="12">
    <source>
        <dbReference type="SAM" id="MobiDB-lite"/>
    </source>
</evidence>
<name>A0A5N5TLQ4_9CRUS</name>
<keyword evidence="6" id="KW-0297">G-protein coupled receptor</keyword>
<evidence type="ECO:0000313" key="16">
    <source>
        <dbReference type="Proteomes" id="UP000326759"/>
    </source>
</evidence>
<evidence type="ECO:0000256" key="11">
    <source>
        <dbReference type="ARBA" id="ARBA00023224"/>
    </source>
</evidence>
<dbReference type="Proteomes" id="UP000326759">
    <property type="component" value="Unassembled WGS sequence"/>
</dbReference>